<dbReference type="Gene3D" id="3.40.50.12780">
    <property type="entry name" value="N-terminal domain of ligase-like"/>
    <property type="match status" value="1"/>
</dbReference>
<name>A0ABW0R069_9BACL</name>
<evidence type="ECO:0000313" key="3">
    <source>
        <dbReference type="EMBL" id="MFC5530403.1"/>
    </source>
</evidence>
<evidence type="ECO:0000259" key="2">
    <source>
        <dbReference type="Pfam" id="PF13193"/>
    </source>
</evidence>
<comment type="caution">
    <text evidence="3">The sequence shown here is derived from an EMBL/GenBank/DDBJ whole genome shotgun (WGS) entry which is preliminary data.</text>
</comment>
<dbReference type="InterPro" id="IPR000873">
    <property type="entry name" value="AMP-dep_synth/lig_dom"/>
</dbReference>
<dbReference type="InterPro" id="IPR050237">
    <property type="entry name" value="ATP-dep_AMP-bd_enzyme"/>
</dbReference>
<dbReference type="EMBL" id="JBHSNC010000041">
    <property type="protein sequence ID" value="MFC5530403.1"/>
    <property type="molecule type" value="Genomic_DNA"/>
</dbReference>
<dbReference type="InterPro" id="IPR042099">
    <property type="entry name" value="ANL_N_sf"/>
</dbReference>
<dbReference type="Pfam" id="PF13193">
    <property type="entry name" value="AMP-binding_C"/>
    <property type="match status" value="1"/>
</dbReference>
<dbReference type="InterPro" id="IPR020845">
    <property type="entry name" value="AMP-binding_CS"/>
</dbReference>
<reference evidence="4" key="1">
    <citation type="journal article" date="2019" name="Int. J. Syst. Evol. Microbiol.">
        <title>The Global Catalogue of Microorganisms (GCM) 10K type strain sequencing project: providing services to taxonomists for standard genome sequencing and annotation.</title>
        <authorList>
            <consortium name="The Broad Institute Genomics Platform"/>
            <consortium name="The Broad Institute Genome Sequencing Center for Infectious Disease"/>
            <person name="Wu L."/>
            <person name="Ma J."/>
        </authorList>
    </citation>
    <scope>NUCLEOTIDE SEQUENCE [LARGE SCALE GENOMIC DNA]</scope>
    <source>
        <strain evidence="4">CGMCC 1.18578</strain>
    </source>
</reference>
<dbReference type="Proteomes" id="UP001596108">
    <property type="component" value="Unassembled WGS sequence"/>
</dbReference>
<dbReference type="RefSeq" id="WP_378112346.1">
    <property type="nucleotide sequence ID" value="NZ_JBHSNC010000041.1"/>
</dbReference>
<proteinExistence type="predicted"/>
<dbReference type="Pfam" id="PF00501">
    <property type="entry name" value="AMP-binding"/>
    <property type="match status" value="1"/>
</dbReference>
<dbReference type="PANTHER" id="PTHR43767:SF1">
    <property type="entry name" value="NONRIBOSOMAL PEPTIDE SYNTHASE PES1 (EUROFUNG)-RELATED"/>
    <property type="match status" value="1"/>
</dbReference>
<dbReference type="PROSITE" id="PS00455">
    <property type="entry name" value="AMP_BINDING"/>
    <property type="match status" value="1"/>
</dbReference>
<dbReference type="Gene3D" id="3.30.300.30">
    <property type="match status" value="1"/>
</dbReference>
<gene>
    <name evidence="3" type="ORF">ACFPQ4_13275</name>
</gene>
<sequence length="513" mass="55992">MNDVARSVAKWAKIEPGRLAVVDEAAAITYGELDERANRWVAWLVRCGAAPGDGVLLLLPNRFEWIELLVAVNRANVLPYVLSTQLASIEVARIATETNAKVVITARSLNVGDQIGDLVANMPLAQLFVEDFADAARSIEPVKLKLTDTSSKMIVLFTSGTTGKPKGVIVPQSVFDLSLCDTDHIRNPQTHLLCRPLFFRAHLAAACSAIQEGNTVALSRHPSAGHWSALIERLNISLISLGPGDLLIWLQELEREGSGFPISLTQILTTGAPLTPMIRARLKPLIQGVRATDFYGTSEAGGIAMIDDSEWESKQGSCGKPMFFAKVTILDEQDRPLEAGLRGEICVGTHHLFTEYYRDPESTSAACAGEYRRTGDIGYFDEEGYLYVTGRKHDVIHCGGYCLHPQEVESVLRESDEVEEAVVVGRDGFAGSQEPIAFVLLRDRYRQDENATAGTKQALLTLCESRLAAYKVPADMIFVAELPRNAAGKADSRELLRRLSQEQGALTPKGGCS</sequence>
<dbReference type="InterPro" id="IPR045851">
    <property type="entry name" value="AMP-bd_C_sf"/>
</dbReference>
<protein>
    <submittedName>
        <fullName evidence="3">Class I adenylate-forming enzyme family protein</fullName>
    </submittedName>
</protein>
<accession>A0ABW0R069</accession>
<dbReference type="InterPro" id="IPR025110">
    <property type="entry name" value="AMP-bd_C"/>
</dbReference>
<feature type="domain" description="AMP-dependent synthetase/ligase" evidence="1">
    <location>
        <begin position="10"/>
        <end position="357"/>
    </location>
</feature>
<organism evidence="3 4">
    <name type="scientific">Cohnella yongneupensis</name>
    <dbReference type="NCBI Taxonomy" id="425006"/>
    <lineage>
        <taxon>Bacteria</taxon>
        <taxon>Bacillati</taxon>
        <taxon>Bacillota</taxon>
        <taxon>Bacilli</taxon>
        <taxon>Bacillales</taxon>
        <taxon>Paenibacillaceae</taxon>
        <taxon>Cohnella</taxon>
    </lineage>
</organism>
<evidence type="ECO:0000259" key="1">
    <source>
        <dbReference type="Pfam" id="PF00501"/>
    </source>
</evidence>
<evidence type="ECO:0000313" key="4">
    <source>
        <dbReference type="Proteomes" id="UP001596108"/>
    </source>
</evidence>
<dbReference type="PANTHER" id="PTHR43767">
    <property type="entry name" value="LONG-CHAIN-FATTY-ACID--COA LIGASE"/>
    <property type="match status" value="1"/>
</dbReference>
<keyword evidence="4" id="KW-1185">Reference proteome</keyword>
<dbReference type="SUPFAM" id="SSF56801">
    <property type="entry name" value="Acetyl-CoA synthetase-like"/>
    <property type="match status" value="1"/>
</dbReference>
<feature type="domain" description="AMP-binding enzyme C-terminal" evidence="2">
    <location>
        <begin position="407"/>
        <end position="489"/>
    </location>
</feature>